<evidence type="ECO:0000256" key="2">
    <source>
        <dbReference type="ARBA" id="ARBA00011233"/>
    </source>
</evidence>
<accession>A0A4R2LSM5</accession>
<dbReference type="GO" id="GO:0009279">
    <property type="term" value="C:cell outer membrane"/>
    <property type="evidence" value="ECO:0007669"/>
    <property type="project" value="UniProtKB-SubCell"/>
</dbReference>
<organism evidence="13 14">
    <name type="scientific">Rubrivivax gelatinosus</name>
    <name type="common">Rhodocyclus gelatinosus</name>
    <name type="synonym">Rhodopseudomonas gelatinosa</name>
    <dbReference type="NCBI Taxonomy" id="28068"/>
    <lineage>
        <taxon>Bacteria</taxon>
        <taxon>Pseudomonadati</taxon>
        <taxon>Pseudomonadota</taxon>
        <taxon>Betaproteobacteria</taxon>
        <taxon>Burkholderiales</taxon>
        <taxon>Sphaerotilaceae</taxon>
        <taxon>Rubrivivax</taxon>
    </lineage>
</organism>
<dbReference type="GO" id="GO:0046930">
    <property type="term" value="C:pore complex"/>
    <property type="evidence" value="ECO:0007669"/>
    <property type="project" value="UniProtKB-KW"/>
</dbReference>
<keyword evidence="5" id="KW-0812">Transmembrane</keyword>
<name>A0A4R2LSM5_RUBGE</name>
<comment type="subunit">
    <text evidence="2">Homotrimer.</text>
</comment>
<dbReference type="OrthoDB" id="8520696at2"/>
<keyword evidence="10" id="KW-0998">Cell outer membrane</keyword>
<evidence type="ECO:0000256" key="7">
    <source>
        <dbReference type="ARBA" id="ARBA00023065"/>
    </source>
</evidence>
<evidence type="ECO:0000256" key="5">
    <source>
        <dbReference type="ARBA" id="ARBA00022692"/>
    </source>
</evidence>
<dbReference type="InterPro" id="IPR050298">
    <property type="entry name" value="Gram-neg_bact_OMP"/>
</dbReference>
<reference evidence="13 14" key="1">
    <citation type="submission" date="2019-03" db="EMBL/GenBank/DDBJ databases">
        <title>Genomic Encyclopedia of Type Strains, Phase IV (KMG-IV): sequencing the most valuable type-strain genomes for metagenomic binning, comparative biology and taxonomic classification.</title>
        <authorList>
            <person name="Goeker M."/>
        </authorList>
    </citation>
    <scope>NUCLEOTIDE SEQUENCE [LARGE SCALE GENOMIC DNA]</scope>
    <source>
        <strain evidence="13 14">DSM 1709</strain>
    </source>
</reference>
<keyword evidence="7" id="KW-0406">Ion transport</keyword>
<dbReference type="RefSeq" id="WP_132649666.1">
    <property type="nucleotide sequence ID" value="NZ_CP181386.1"/>
</dbReference>
<dbReference type="PANTHER" id="PTHR34501:SF9">
    <property type="entry name" value="MAJOR OUTER MEMBRANE PROTEIN P.IA"/>
    <property type="match status" value="1"/>
</dbReference>
<evidence type="ECO:0000313" key="13">
    <source>
        <dbReference type="EMBL" id="TCO97388.1"/>
    </source>
</evidence>
<dbReference type="Gene3D" id="2.40.160.10">
    <property type="entry name" value="Porin"/>
    <property type="match status" value="1"/>
</dbReference>
<dbReference type="GeneID" id="99682710"/>
<evidence type="ECO:0000313" key="14">
    <source>
        <dbReference type="Proteomes" id="UP000295106"/>
    </source>
</evidence>
<dbReference type="AlphaFoldDB" id="A0A4R2LSM5"/>
<evidence type="ECO:0000256" key="11">
    <source>
        <dbReference type="SAM" id="SignalP"/>
    </source>
</evidence>
<dbReference type="GO" id="GO:0006811">
    <property type="term" value="P:monoatomic ion transport"/>
    <property type="evidence" value="ECO:0007669"/>
    <property type="project" value="UniProtKB-KW"/>
</dbReference>
<evidence type="ECO:0000256" key="9">
    <source>
        <dbReference type="ARBA" id="ARBA00023136"/>
    </source>
</evidence>
<dbReference type="CDD" id="cd00342">
    <property type="entry name" value="gram_neg_porins"/>
    <property type="match status" value="1"/>
</dbReference>
<feature type="chain" id="PRO_5020768727" evidence="11">
    <location>
        <begin position="21"/>
        <end position="333"/>
    </location>
</feature>
<dbReference type="InterPro" id="IPR023614">
    <property type="entry name" value="Porin_dom_sf"/>
</dbReference>
<sequence length="333" mass="34900">MKKSLIALAVLAAAAGSASAQSSVTVFGIVDVAYRHLDNDSAGTRDVLGSSGLSTGRIGFRGVEDLGGGLKAGFWLESEVKADEGTQPNSRFWHRRATVSVISDSLGEVRLGRDFTPTYSGLADYDAFGTTGIADTTRIYKVWGGVDTKVRADNQVSYILPGNLGGIYGQASVAAGEGTAGKKYFGGRLGFKAGAFDVSGAYGQTEVTSDDVKLAVIGGSYDFGVAKLMAAYQQAKYQGDKDEHMTVGATVPVGAFVLRAAYSQSKSSDVTDRDANRFALGAIYNLSKRTALYGTYAVIDNDDGAAFTVSNDYSTIAAGDKSQGLEIGIRHSF</sequence>
<keyword evidence="3" id="KW-0813">Transport</keyword>
<evidence type="ECO:0000256" key="3">
    <source>
        <dbReference type="ARBA" id="ARBA00022448"/>
    </source>
</evidence>
<dbReference type="GO" id="GO:0015288">
    <property type="term" value="F:porin activity"/>
    <property type="evidence" value="ECO:0007669"/>
    <property type="project" value="UniProtKB-KW"/>
</dbReference>
<dbReference type="EMBL" id="SLXD01000022">
    <property type="protein sequence ID" value="TCO97388.1"/>
    <property type="molecule type" value="Genomic_DNA"/>
</dbReference>
<dbReference type="InterPro" id="IPR033900">
    <property type="entry name" value="Gram_neg_porin_domain"/>
</dbReference>
<comment type="subcellular location">
    <subcellularLocation>
        <location evidence="1">Cell outer membrane</location>
        <topology evidence="1">Multi-pass membrane protein</topology>
    </subcellularLocation>
</comment>
<evidence type="ECO:0000256" key="6">
    <source>
        <dbReference type="ARBA" id="ARBA00022729"/>
    </source>
</evidence>
<feature type="domain" description="Porin" evidence="12">
    <location>
        <begin position="7"/>
        <end position="303"/>
    </location>
</feature>
<keyword evidence="9" id="KW-0472">Membrane</keyword>
<evidence type="ECO:0000259" key="12">
    <source>
        <dbReference type="Pfam" id="PF13609"/>
    </source>
</evidence>
<evidence type="ECO:0000256" key="8">
    <source>
        <dbReference type="ARBA" id="ARBA00023114"/>
    </source>
</evidence>
<evidence type="ECO:0000256" key="1">
    <source>
        <dbReference type="ARBA" id="ARBA00004571"/>
    </source>
</evidence>
<keyword evidence="6 11" id="KW-0732">Signal</keyword>
<comment type="caution">
    <text evidence="13">The sequence shown here is derived from an EMBL/GenBank/DDBJ whole genome shotgun (WGS) entry which is preliminary data.</text>
</comment>
<keyword evidence="4" id="KW-1134">Transmembrane beta strand</keyword>
<dbReference type="SUPFAM" id="SSF56935">
    <property type="entry name" value="Porins"/>
    <property type="match status" value="1"/>
</dbReference>
<dbReference type="Proteomes" id="UP000295106">
    <property type="component" value="Unassembled WGS sequence"/>
</dbReference>
<keyword evidence="8" id="KW-0626">Porin</keyword>
<evidence type="ECO:0000256" key="4">
    <source>
        <dbReference type="ARBA" id="ARBA00022452"/>
    </source>
</evidence>
<protein>
    <submittedName>
        <fullName evidence="13">Putative porin</fullName>
    </submittedName>
</protein>
<dbReference type="PANTHER" id="PTHR34501">
    <property type="entry name" value="PROTEIN YDDL-RELATED"/>
    <property type="match status" value="1"/>
</dbReference>
<dbReference type="Pfam" id="PF13609">
    <property type="entry name" value="Porin_4"/>
    <property type="match status" value="1"/>
</dbReference>
<feature type="signal peptide" evidence="11">
    <location>
        <begin position="1"/>
        <end position="20"/>
    </location>
</feature>
<evidence type="ECO:0000256" key="10">
    <source>
        <dbReference type="ARBA" id="ARBA00023237"/>
    </source>
</evidence>
<gene>
    <name evidence="13" type="ORF">EV684_12215</name>
</gene>
<proteinExistence type="predicted"/>